<gene>
    <name evidence="1" type="ORF">E0L16_13080</name>
</gene>
<organism evidence="1 2">
    <name type="scientific">Enterobacter quasihormaechei</name>
    <dbReference type="NCBI Taxonomy" id="2529382"/>
    <lineage>
        <taxon>Bacteria</taxon>
        <taxon>Pseudomonadati</taxon>
        <taxon>Pseudomonadota</taxon>
        <taxon>Gammaproteobacteria</taxon>
        <taxon>Enterobacterales</taxon>
        <taxon>Enterobacteriaceae</taxon>
        <taxon>Enterobacter</taxon>
    </lineage>
</organism>
<comment type="caution">
    <text evidence="1">The sequence shown here is derived from an EMBL/GenBank/DDBJ whole genome shotgun (WGS) entry which is preliminary data.</text>
</comment>
<evidence type="ECO:0000313" key="2">
    <source>
        <dbReference type="Proteomes" id="UP000291623"/>
    </source>
</evidence>
<accession>A0AAE8QVX0</accession>
<dbReference type="EMBL" id="SJON01000009">
    <property type="protein sequence ID" value="TCB86093.1"/>
    <property type="molecule type" value="Genomic_DNA"/>
</dbReference>
<sequence>MFLNFKEMYLVSFKEMKKTAIYIDSGMFSKIHYCNWSHWVRGQENYKENFPEHQENEEIANAIGYFSWHQIYDRCEFRPVVINIARKNKPGEYFSRINKGEPALFSQQAIGKQILDEIITFNNICNSLNELFNYIDPDTENLNCYGSKIREILILACTEVEYLLQNLLVDNNYENINNRYTTKDYVKTLDILKLNKYLTTLSFYPDLENWSPFKEWDPSKPTTSLAWYDSYNAVKHNRGANKHKATLKSAINAVSALHILLEAQYGKEIFNSPMQSDFSSIFKTVQYPTFTVNELQCPLIDSGKLVWNEQINLF</sequence>
<dbReference type="AlphaFoldDB" id="A0AAE8QVX0"/>
<reference evidence="1 2" key="1">
    <citation type="submission" date="2019-02" db="EMBL/GenBank/DDBJ databases">
        <title>The draft genome of Enterobacter spp. strains.</title>
        <authorList>
            <person name="Wang C."/>
            <person name="Feng Y."/>
            <person name="Zong Z."/>
        </authorList>
    </citation>
    <scope>NUCLEOTIDE SEQUENCE [LARGE SCALE GENOMIC DNA]</scope>
    <source>
        <strain evidence="1 2">WCHEQ120003</strain>
    </source>
</reference>
<protein>
    <submittedName>
        <fullName evidence="1">Uncharacterized protein</fullName>
    </submittedName>
</protein>
<dbReference type="Proteomes" id="UP000291623">
    <property type="component" value="Unassembled WGS sequence"/>
</dbReference>
<name>A0AAE8QVX0_9ENTR</name>
<dbReference type="GeneID" id="92385714"/>
<proteinExistence type="predicted"/>
<evidence type="ECO:0000313" key="1">
    <source>
        <dbReference type="EMBL" id="TCB86093.1"/>
    </source>
</evidence>
<dbReference type="RefSeq" id="WP_131637093.1">
    <property type="nucleotide sequence ID" value="NZ_SJON01000009.1"/>
</dbReference>